<dbReference type="EMBL" id="CP033219">
    <property type="protein sequence ID" value="AZV78257.1"/>
    <property type="molecule type" value="Genomic_DNA"/>
</dbReference>
<accession>A0A3T0N2N0</accession>
<dbReference type="AlphaFoldDB" id="A0A3T0N2N0"/>
<dbReference type="KEGG" id="sedi:EBB79_10465"/>
<dbReference type="Pfam" id="PF09832">
    <property type="entry name" value="DUF2059"/>
    <property type="match status" value="1"/>
</dbReference>
<protein>
    <submittedName>
        <fullName evidence="2">DUF2059 domain-containing protein</fullName>
    </submittedName>
</protein>
<evidence type="ECO:0000313" key="2">
    <source>
        <dbReference type="EMBL" id="AZV78257.1"/>
    </source>
</evidence>
<evidence type="ECO:0000259" key="1">
    <source>
        <dbReference type="Pfam" id="PF09832"/>
    </source>
</evidence>
<keyword evidence="3" id="KW-1185">Reference proteome</keyword>
<reference evidence="2 3" key="1">
    <citation type="submission" date="2018-10" db="EMBL/GenBank/DDBJ databases">
        <title>Parasedimentitalea marina sp. nov., a psychrophilic bacterium isolated from deep seawater of the New Britain Trench.</title>
        <authorList>
            <person name="Cao J."/>
        </authorList>
    </citation>
    <scope>NUCLEOTIDE SEQUENCE [LARGE SCALE GENOMIC DNA]</scope>
    <source>
        <strain evidence="2 3">W43</strain>
    </source>
</reference>
<dbReference type="Proteomes" id="UP000283063">
    <property type="component" value="Chromosome"/>
</dbReference>
<dbReference type="OrthoDB" id="7830101at2"/>
<name>A0A3T0N2N0_9RHOB</name>
<gene>
    <name evidence="2" type="ORF">EBB79_10465</name>
</gene>
<evidence type="ECO:0000313" key="3">
    <source>
        <dbReference type="Proteomes" id="UP000283063"/>
    </source>
</evidence>
<proteinExistence type="predicted"/>
<sequence>MKYFLPFPVFVMRGLLVLVLASLLVPKSVSAADRDRIETFLEVTGFDVALDSIALSAGSAPDMLGLEPGDFGTAWSRLSNQVFDTNVMHDLALQILSKTLDEEALAHASAFYASDLGQRLVVAENAAHMIEEDDVVQRAGTRIISELVREGSKRLAILKRMGTAIDSSNTGVKAVQQIQLRFLMAARDAGVIELELGVDGLEALLKEQEGDLRLALQASALAGSAYTYQAFTDRDLLAYVEALEHPLMQSVYELLNAVQYEITANRFELLASRLSELAMGQDI</sequence>
<dbReference type="RefSeq" id="WP_127748815.1">
    <property type="nucleotide sequence ID" value="NZ_CP033219.1"/>
</dbReference>
<dbReference type="InterPro" id="IPR018637">
    <property type="entry name" value="DUF2059"/>
</dbReference>
<feature type="domain" description="DUF2059" evidence="1">
    <location>
        <begin position="88"/>
        <end position="144"/>
    </location>
</feature>
<organism evidence="2 3">
    <name type="scientific">Parasedimentitalea marina</name>
    <dbReference type="NCBI Taxonomy" id="2483033"/>
    <lineage>
        <taxon>Bacteria</taxon>
        <taxon>Pseudomonadati</taxon>
        <taxon>Pseudomonadota</taxon>
        <taxon>Alphaproteobacteria</taxon>
        <taxon>Rhodobacterales</taxon>
        <taxon>Paracoccaceae</taxon>
        <taxon>Parasedimentitalea</taxon>
    </lineage>
</organism>